<evidence type="ECO:0000313" key="10">
    <source>
        <dbReference type="EMBL" id="PNC19886.1"/>
    </source>
</evidence>
<keyword evidence="7" id="KW-0057">Aromatic amino acid biosynthesis</keyword>
<dbReference type="InterPro" id="IPR011060">
    <property type="entry name" value="RibuloseP-bd_barrel"/>
</dbReference>
<accession>A0A2N8HGJ9</accession>
<keyword evidence="6" id="KW-0822">Tryptophan biosynthesis</keyword>
<keyword evidence="4" id="KW-0028">Amino-acid biosynthesis</keyword>
<dbReference type="Pfam" id="PF00218">
    <property type="entry name" value="IGPS"/>
    <property type="match status" value="1"/>
</dbReference>
<dbReference type="GO" id="GO:0004640">
    <property type="term" value="F:phosphoribosylanthranilate isomerase activity"/>
    <property type="evidence" value="ECO:0007669"/>
    <property type="project" value="TreeGrafter"/>
</dbReference>
<dbReference type="OrthoDB" id="9804217at2"/>
<dbReference type="UniPathway" id="UPA00035">
    <property type="reaction ID" value="UER00043"/>
</dbReference>
<dbReference type="GO" id="GO:0000162">
    <property type="term" value="P:L-tryptophan biosynthetic process"/>
    <property type="evidence" value="ECO:0007669"/>
    <property type="project" value="UniProtKB-UniPathway"/>
</dbReference>
<evidence type="ECO:0000256" key="7">
    <source>
        <dbReference type="ARBA" id="ARBA00023141"/>
    </source>
</evidence>
<dbReference type="SUPFAM" id="SSF51366">
    <property type="entry name" value="Ribulose-phoshate binding barrel"/>
    <property type="match status" value="1"/>
</dbReference>
<evidence type="ECO:0000259" key="9">
    <source>
        <dbReference type="Pfam" id="PF00218"/>
    </source>
</evidence>
<comment type="catalytic activity">
    <reaction evidence="1">
        <text>1-(2-carboxyphenylamino)-1-deoxy-D-ribulose 5-phosphate + H(+) = (1S,2R)-1-C-(indol-3-yl)glycerol 3-phosphate + CO2 + H2O</text>
        <dbReference type="Rhea" id="RHEA:23476"/>
        <dbReference type="ChEBI" id="CHEBI:15377"/>
        <dbReference type="ChEBI" id="CHEBI:15378"/>
        <dbReference type="ChEBI" id="CHEBI:16526"/>
        <dbReference type="ChEBI" id="CHEBI:58613"/>
        <dbReference type="ChEBI" id="CHEBI:58866"/>
        <dbReference type="EC" id="4.1.1.48"/>
    </reaction>
</comment>
<gene>
    <name evidence="10" type="ORF">CXU22_02415</name>
</gene>
<dbReference type="Proteomes" id="UP000236000">
    <property type="component" value="Unassembled WGS sequence"/>
</dbReference>
<reference evidence="10 11" key="1">
    <citation type="journal article" date="2017" name="BMC Genomics">
        <title>Genome sequencing of 39 Akkermansia muciniphila isolates reveals its population structure, genomic and functional diverisity, and global distribution in mammalian gut microbiotas.</title>
        <authorList>
            <person name="Guo X."/>
            <person name="Li S."/>
            <person name="Zhang J."/>
            <person name="Wu F."/>
            <person name="Li X."/>
            <person name="Wu D."/>
            <person name="Zhang M."/>
            <person name="Ou Z."/>
            <person name="Jie Z."/>
            <person name="Yan Q."/>
            <person name="Li P."/>
            <person name="Yi J."/>
            <person name="Peng Y."/>
        </authorList>
    </citation>
    <scope>NUCLEOTIDE SEQUENCE [LARGE SCALE GENOMIC DNA]</scope>
    <source>
        <strain evidence="10 11">GP24</strain>
    </source>
</reference>
<evidence type="ECO:0000256" key="1">
    <source>
        <dbReference type="ARBA" id="ARBA00001633"/>
    </source>
</evidence>
<dbReference type="PANTHER" id="PTHR22854">
    <property type="entry name" value="TRYPTOPHAN BIOSYNTHESIS PROTEIN"/>
    <property type="match status" value="1"/>
</dbReference>
<evidence type="ECO:0000256" key="4">
    <source>
        <dbReference type="ARBA" id="ARBA00022605"/>
    </source>
</evidence>
<proteinExistence type="predicted"/>
<dbReference type="GO" id="GO:0004425">
    <property type="term" value="F:indole-3-glycerol-phosphate synthase activity"/>
    <property type="evidence" value="ECO:0007669"/>
    <property type="project" value="UniProtKB-EC"/>
</dbReference>
<evidence type="ECO:0000256" key="8">
    <source>
        <dbReference type="ARBA" id="ARBA00023239"/>
    </source>
</evidence>
<dbReference type="AlphaFoldDB" id="A0A2N8HGJ9"/>
<evidence type="ECO:0000256" key="6">
    <source>
        <dbReference type="ARBA" id="ARBA00022822"/>
    </source>
</evidence>
<evidence type="ECO:0000256" key="3">
    <source>
        <dbReference type="ARBA" id="ARBA00012362"/>
    </source>
</evidence>
<evidence type="ECO:0000256" key="5">
    <source>
        <dbReference type="ARBA" id="ARBA00022793"/>
    </source>
</evidence>
<keyword evidence="5" id="KW-0210">Decarboxylase</keyword>
<dbReference type="InterPro" id="IPR045186">
    <property type="entry name" value="Indole-3-glycerol_P_synth"/>
</dbReference>
<keyword evidence="8" id="KW-0456">Lyase</keyword>
<dbReference type="RefSeq" id="WP_102712191.1">
    <property type="nucleotide sequence ID" value="NZ_CABMLK010000002.1"/>
</dbReference>
<evidence type="ECO:0000313" key="11">
    <source>
        <dbReference type="Proteomes" id="UP000236000"/>
    </source>
</evidence>
<sequence>MDYLNSILERKRADLKKILPLEGKLRASAIQRNDYAGFRTAVDLGENRLSVVPEIARVHPVLNIHEADLDLRHQYGMFIQGGAQGISIAVDPEVYGGSWDMVSTISRISTVPVMARDVFIHPAMICQAIVAGADAVNLVAAAMPEKDLEALYRMATGLGLDVMMEVHTLEELETVMDLEAEFVCINNADPHTLQANPAVTEKLVEEIPASVTVLAAGGIRTVEDARRMLDAGVNGVILQEELARMNIPQDFMEAILALRAD</sequence>
<name>A0A2N8HGJ9_9BACT</name>
<dbReference type="InterPro" id="IPR013785">
    <property type="entry name" value="Aldolase_TIM"/>
</dbReference>
<organism evidence="10 11">
    <name type="scientific">Akkermansia muciniphila</name>
    <dbReference type="NCBI Taxonomy" id="239935"/>
    <lineage>
        <taxon>Bacteria</taxon>
        <taxon>Pseudomonadati</taxon>
        <taxon>Verrucomicrobiota</taxon>
        <taxon>Verrucomicrobiia</taxon>
        <taxon>Verrucomicrobiales</taxon>
        <taxon>Akkermansiaceae</taxon>
        <taxon>Akkermansia</taxon>
    </lineage>
</organism>
<dbReference type="EC" id="4.1.1.48" evidence="3"/>
<dbReference type="InterPro" id="IPR013798">
    <property type="entry name" value="Indole-3-glycerol_P_synth_dom"/>
</dbReference>
<dbReference type="EMBL" id="PJKA01000003">
    <property type="protein sequence ID" value="PNC19886.1"/>
    <property type="molecule type" value="Genomic_DNA"/>
</dbReference>
<comment type="pathway">
    <text evidence="2">Amino-acid biosynthesis; L-tryptophan biosynthesis; L-tryptophan from chorismate: step 4/5.</text>
</comment>
<evidence type="ECO:0000256" key="2">
    <source>
        <dbReference type="ARBA" id="ARBA00004696"/>
    </source>
</evidence>
<comment type="caution">
    <text evidence="10">The sequence shown here is derived from an EMBL/GenBank/DDBJ whole genome shotgun (WGS) entry which is preliminary data.</text>
</comment>
<dbReference type="PANTHER" id="PTHR22854:SF2">
    <property type="entry name" value="INDOLE-3-GLYCEROL-PHOSPHATE SYNTHASE"/>
    <property type="match status" value="1"/>
</dbReference>
<protein>
    <recommendedName>
        <fullName evidence="3">indole-3-glycerol-phosphate synthase</fullName>
        <ecNumber evidence="3">4.1.1.48</ecNumber>
    </recommendedName>
</protein>
<feature type="domain" description="Indole-3-glycerol phosphate synthase" evidence="9">
    <location>
        <begin position="4"/>
        <end position="246"/>
    </location>
</feature>
<dbReference type="Gene3D" id="3.20.20.70">
    <property type="entry name" value="Aldolase class I"/>
    <property type="match status" value="1"/>
</dbReference>